<dbReference type="Gene3D" id="1.10.720.30">
    <property type="entry name" value="SAP domain"/>
    <property type="match status" value="1"/>
</dbReference>
<comment type="caution">
    <text evidence="3">The sequence shown here is derived from an EMBL/GenBank/DDBJ whole genome shotgun (WGS) entry which is preliminary data.</text>
</comment>
<dbReference type="SUPFAM" id="SSF68906">
    <property type="entry name" value="SAP domain"/>
    <property type="match status" value="1"/>
</dbReference>
<evidence type="ECO:0000256" key="1">
    <source>
        <dbReference type="SAM" id="MobiDB-lite"/>
    </source>
</evidence>
<reference evidence="3" key="1">
    <citation type="submission" date="2020-02" db="EMBL/GenBank/DDBJ databases">
        <authorList>
            <person name="Palmer J.M."/>
        </authorList>
    </citation>
    <scope>NUCLEOTIDE SEQUENCE</scope>
    <source>
        <strain evidence="3">EPUS1.4</strain>
        <tissue evidence="3">Thallus</tissue>
    </source>
</reference>
<dbReference type="AlphaFoldDB" id="A0A8H7ABA2"/>
<gene>
    <name evidence="3" type="ORF">GJ744_002986</name>
</gene>
<dbReference type="Proteomes" id="UP000606974">
    <property type="component" value="Unassembled WGS sequence"/>
</dbReference>
<sequence>MAAPRSSSFKALRNLQRTSSSVPAKRNLHITGSNSSPQAYNPQPKNTYAPLTLSDLRNECRRRSILYTGTKHELVDRLANHDSMQSRAFSIAMRRFGSSQTRKGLGSKSPAENPPTRHFNTSRQLKSVNDTSTIDFAYLPKLFDGSLDPPTAGIRVPILPHIDSTAAQDTLARNPDLDAAAGGFQEPGGDSSSSSDSNVMKAQIVTVQETMADGGAHVDLDLGSQASAMSEVVDNHAVELGIDHLTELTETVGKSARKMVDQVEESAMSRIWNGFLDDVFGEKKGSGSRLA</sequence>
<name>A0A8H7ABA2_9EURO</name>
<feature type="region of interest" description="Disordered" evidence="1">
    <location>
        <begin position="1"/>
        <end position="47"/>
    </location>
</feature>
<feature type="domain" description="SAP" evidence="2">
    <location>
        <begin position="48"/>
        <end position="82"/>
    </location>
</feature>
<evidence type="ECO:0000313" key="4">
    <source>
        <dbReference type="Proteomes" id="UP000606974"/>
    </source>
</evidence>
<feature type="region of interest" description="Disordered" evidence="1">
    <location>
        <begin position="177"/>
        <end position="198"/>
    </location>
</feature>
<feature type="compositionally biased region" description="Polar residues" evidence="1">
    <location>
        <begin position="1"/>
        <end position="22"/>
    </location>
</feature>
<feature type="region of interest" description="Disordered" evidence="1">
    <location>
        <begin position="97"/>
        <end position="121"/>
    </location>
</feature>
<dbReference type="InterPro" id="IPR036361">
    <property type="entry name" value="SAP_dom_sf"/>
</dbReference>
<dbReference type="PROSITE" id="PS50800">
    <property type="entry name" value="SAP"/>
    <property type="match status" value="1"/>
</dbReference>
<evidence type="ECO:0000313" key="3">
    <source>
        <dbReference type="EMBL" id="KAF7503961.1"/>
    </source>
</evidence>
<accession>A0A8H7ABA2</accession>
<dbReference type="InterPro" id="IPR003034">
    <property type="entry name" value="SAP_dom"/>
</dbReference>
<dbReference type="Pfam" id="PF02037">
    <property type="entry name" value="SAP"/>
    <property type="match status" value="1"/>
</dbReference>
<evidence type="ECO:0000259" key="2">
    <source>
        <dbReference type="PROSITE" id="PS50800"/>
    </source>
</evidence>
<dbReference type="OrthoDB" id="3993201at2759"/>
<keyword evidence="4" id="KW-1185">Reference proteome</keyword>
<proteinExistence type="predicted"/>
<dbReference type="SMART" id="SM00513">
    <property type="entry name" value="SAP"/>
    <property type="match status" value="1"/>
</dbReference>
<feature type="compositionally biased region" description="Polar residues" evidence="1">
    <location>
        <begin position="30"/>
        <end position="46"/>
    </location>
</feature>
<dbReference type="EMBL" id="JAACFV010000155">
    <property type="protein sequence ID" value="KAF7503961.1"/>
    <property type="molecule type" value="Genomic_DNA"/>
</dbReference>
<protein>
    <recommendedName>
        <fullName evidence="2">SAP domain-containing protein</fullName>
    </recommendedName>
</protein>
<organism evidence="3 4">
    <name type="scientific">Endocarpon pusillum</name>
    <dbReference type="NCBI Taxonomy" id="364733"/>
    <lineage>
        <taxon>Eukaryota</taxon>
        <taxon>Fungi</taxon>
        <taxon>Dikarya</taxon>
        <taxon>Ascomycota</taxon>
        <taxon>Pezizomycotina</taxon>
        <taxon>Eurotiomycetes</taxon>
        <taxon>Chaetothyriomycetidae</taxon>
        <taxon>Verrucariales</taxon>
        <taxon>Verrucariaceae</taxon>
        <taxon>Endocarpon</taxon>
    </lineage>
</organism>